<sequence length="391" mass="45271">MPQIKKSIKVKWFANRNKYYVSFAHTPARWIASEITVKSEQGTKLAEQWAKLHEHQLFAVQPTTETLANFATGFFDEDRELYRLNMAKGRTRNGNYYKTGAIWLNNYILPSFGEHPIHTVTAMAIDDWLLKIRGKNVKELSSASKNRIMEVFRLVMSEAKRQRLISYNPLDDIKPFKENSSRAIFTKQEIQQLFPSDNEAMLRIWLTPMWCAWACIMRDTGHRPSEQIALTWQDYYRENGMTGFLINKKYDVGYKQVIQGTKSGKDRATLISQQAVYWLEQWHGLSPRTLPEDLIFFSLEGKNDYIQVESANKHFRASLTRAGIEIDGRTQYCLRHTLNTQLKSILGHSDKLRALMGHSSESMTNNYNHPTAEHLFGEVSEMSGIIEGVFK</sequence>
<protein>
    <submittedName>
        <fullName evidence="5">Tyrosine-type recombinase/integrase</fullName>
    </submittedName>
</protein>
<dbReference type="EMBL" id="JAATLM010000001">
    <property type="protein sequence ID" value="NIZ69329.1"/>
    <property type="molecule type" value="Genomic_DNA"/>
</dbReference>
<dbReference type="GO" id="GO:0006310">
    <property type="term" value="P:DNA recombination"/>
    <property type="evidence" value="ECO:0007669"/>
    <property type="project" value="UniProtKB-KW"/>
</dbReference>
<accession>A0A968GHZ8</accession>
<keyword evidence="6" id="KW-1185">Reference proteome</keyword>
<dbReference type="Pfam" id="PF00589">
    <property type="entry name" value="Phage_integrase"/>
    <property type="match status" value="1"/>
</dbReference>
<keyword evidence="2" id="KW-0238">DNA-binding</keyword>
<organism evidence="5 6">
    <name type="scientific">Entomospira culicis</name>
    <dbReference type="NCBI Taxonomy" id="2719989"/>
    <lineage>
        <taxon>Bacteria</taxon>
        <taxon>Pseudomonadati</taxon>
        <taxon>Spirochaetota</taxon>
        <taxon>Spirochaetia</taxon>
        <taxon>Spirochaetales</taxon>
        <taxon>Spirochaetaceae</taxon>
        <taxon>Entomospira</taxon>
    </lineage>
</organism>
<dbReference type="InterPro" id="IPR010998">
    <property type="entry name" value="Integrase_recombinase_N"/>
</dbReference>
<dbReference type="InterPro" id="IPR011010">
    <property type="entry name" value="DNA_brk_join_enz"/>
</dbReference>
<proteinExistence type="inferred from homology"/>
<dbReference type="InterPro" id="IPR013762">
    <property type="entry name" value="Integrase-like_cat_sf"/>
</dbReference>
<keyword evidence="3" id="KW-0233">DNA recombination</keyword>
<dbReference type="GO" id="GO:0015074">
    <property type="term" value="P:DNA integration"/>
    <property type="evidence" value="ECO:0007669"/>
    <property type="project" value="InterPro"/>
</dbReference>
<evidence type="ECO:0000313" key="5">
    <source>
        <dbReference type="EMBL" id="NIZ69329.1"/>
    </source>
</evidence>
<dbReference type="AlphaFoldDB" id="A0A968GHZ8"/>
<dbReference type="Gene3D" id="1.10.150.130">
    <property type="match status" value="1"/>
</dbReference>
<evidence type="ECO:0000256" key="3">
    <source>
        <dbReference type="ARBA" id="ARBA00023172"/>
    </source>
</evidence>
<comment type="caution">
    <text evidence="5">The sequence shown here is derived from an EMBL/GenBank/DDBJ whole genome shotgun (WGS) entry which is preliminary data.</text>
</comment>
<dbReference type="InterPro" id="IPR002104">
    <property type="entry name" value="Integrase_catalytic"/>
</dbReference>
<dbReference type="SUPFAM" id="SSF56349">
    <property type="entry name" value="DNA breaking-rejoining enzymes"/>
    <property type="match status" value="1"/>
</dbReference>
<evidence type="ECO:0000256" key="1">
    <source>
        <dbReference type="ARBA" id="ARBA00008857"/>
    </source>
</evidence>
<gene>
    <name evidence="5" type="ORF">HCT48_03755</name>
</gene>
<dbReference type="PANTHER" id="PTHR30349:SF41">
    <property type="entry name" value="INTEGRASE_RECOMBINASE PROTEIN MJ0367-RELATED"/>
    <property type="match status" value="1"/>
</dbReference>
<evidence type="ECO:0000313" key="6">
    <source>
        <dbReference type="Proteomes" id="UP000778951"/>
    </source>
</evidence>
<dbReference type="GO" id="GO:0003677">
    <property type="term" value="F:DNA binding"/>
    <property type="evidence" value="ECO:0007669"/>
    <property type="project" value="UniProtKB-KW"/>
</dbReference>
<evidence type="ECO:0000256" key="2">
    <source>
        <dbReference type="ARBA" id="ARBA00023125"/>
    </source>
</evidence>
<dbReference type="PROSITE" id="PS51898">
    <property type="entry name" value="TYR_RECOMBINASE"/>
    <property type="match status" value="1"/>
</dbReference>
<dbReference type="PANTHER" id="PTHR30349">
    <property type="entry name" value="PHAGE INTEGRASE-RELATED"/>
    <property type="match status" value="1"/>
</dbReference>
<dbReference type="Proteomes" id="UP000778951">
    <property type="component" value="Unassembled WGS sequence"/>
</dbReference>
<evidence type="ECO:0000259" key="4">
    <source>
        <dbReference type="PROSITE" id="PS51898"/>
    </source>
</evidence>
<dbReference type="Gene3D" id="1.10.443.10">
    <property type="entry name" value="Intergrase catalytic core"/>
    <property type="match status" value="1"/>
</dbReference>
<dbReference type="InterPro" id="IPR050090">
    <property type="entry name" value="Tyrosine_recombinase_XerCD"/>
</dbReference>
<feature type="domain" description="Tyr recombinase" evidence="4">
    <location>
        <begin position="180"/>
        <end position="380"/>
    </location>
</feature>
<name>A0A968GHZ8_9SPIO</name>
<dbReference type="RefSeq" id="WP_167695423.1">
    <property type="nucleotide sequence ID" value="NZ_CP118181.1"/>
</dbReference>
<comment type="similarity">
    <text evidence="1">Belongs to the 'phage' integrase family.</text>
</comment>
<reference evidence="5" key="1">
    <citation type="submission" date="2020-03" db="EMBL/GenBank/DDBJ databases">
        <title>Spirochaetal bacteria isolated from arthropods constitute a novel genus Entomospira genus novum within the order Spirochaetales.</title>
        <authorList>
            <person name="Grana-Miraglia L."/>
            <person name="Sikutova S."/>
            <person name="Fingerle V."/>
            <person name="Sing A."/>
            <person name="Castillo-Ramirez S."/>
            <person name="Margos G."/>
            <person name="Rudolf I."/>
        </authorList>
    </citation>
    <scope>NUCLEOTIDE SEQUENCE</scope>
    <source>
        <strain evidence="5">BR149</strain>
    </source>
</reference>